<dbReference type="GO" id="GO:0005507">
    <property type="term" value="F:copper ion binding"/>
    <property type="evidence" value="ECO:0007669"/>
    <property type="project" value="TreeGrafter"/>
</dbReference>
<dbReference type="RefSeq" id="WP_168108798.1">
    <property type="nucleotide sequence ID" value="NZ_VTOX01000007.1"/>
</dbReference>
<dbReference type="InterPro" id="IPR011322">
    <property type="entry name" value="N-reg_PII-like_a/b"/>
</dbReference>
<dbReference type="Pfam" id="PF03091">
    <property type="entry name" value="CutA1"/>
    <property type="match status" value="1"/>
</dbReference>
<accession>A0A7X6DIA7</accession>
<dbReference type="EMBL" id="VTOX01000007">
    <property type="protein sequence ID" value="NKE67666.1"/>
    <property type="molecule type" value="Genomic_DNA"/>
</dbReference>
<comment type="similarity">
    <text evidence="1">Belongs to the CutA family.</text>
</comment>
<dbReference type="InterPro" id="IPR004323">
    <property type="entry name" value="Ion_tolerance_CutA"/>
</dbReference>
<dbReference type="PANTHER" id="PTHR23419">
    <property type="entry name" value="DIVALENT CATION TOLERANCE CUTA-RELATED"/>
    <property type="match status" value="1"/>
</dbReference>
<dbReference type="Proteomes" id="UP000521868">
    <property type="component" value="Unassembled WGS sequence"/>
</dbReference>
<keyword evidence="3" id="KW-1185">Reference proteome</keyword>
<comment type="caution">
    <text evidence="2">The sequence shown here is derived from an EMBL/GenBank/DDBJ whole genome shotgun (WGS) entry which is preliminary data.</text>
</comment>
<organism evidence="2 3">
    <name type="scientific">Ramlibacter lithotrophicus</name>
    <dbReference type="NCBI Taxonomy" id="2606681"/>
    <lineage>
        <taxon>Bacteria</taxon>
        <taxon>Pseudomonadati</taxon>
        <taxon>Pseudomonadota</taxon>
        <taxon>Betaproteobacteria</taxon>
        <taxon>Burkholderiales</taxon>
        <taxon>Comamonadaceae</taxon>
        <taxon>Ramlibacter</taxon>
    </lineage>
</organism>
<dbReference type="InterPro" id="IPR015867">
    <property type="entry name" value="N-reg_PII/ATP_PRibTrfase_C"/>
</dbReference>
<dbReference type="Gene3D" id="3.30.70.120">
    <property type="match status" value="1"/>
</dbReference>
<gene>
    <name evidence="2" type="ORF">RAMLITH_17735</name>
</gene>
<sequence length="128" mass="13794">MTGERDEPEQQILVVTTTVDSGATATALARQMVEQRLAACVQIDHDVTSLYRWKGELCEDREARLVIKTMPAREAALRAFLAGHHPYELAQFVAMTVAASAEYAQWVRGEVSAAGPATGQPPPAQAGS</sequence>
<evidence type="ECO:0000313" key="3">
    <source>
        <dbReference type="Proteomes" id="UP000521868"/>
    </source>
</evidence>
<dbReference type="SUPFAM" id="SSF54913">
    <property type="entry name" value="GlnB-like"/>
    <property type="match status" value="1"/>
</dbReference>
<evidence type="ECO:0000313" key="2">
    <source>
        <dbReference type="EMBL" id="NKE67666.1"/>
    </source>
</evidence>
<evidence type="ECO:0000256" key="1">
    <source>
        <dbReference type="ARBA" id="ARBA00010169"/>
    </source>
</evidence>
<dbReference type="GO" id="GO:0010038">
    <property type="term" value="P:response to metal ion"/>
    <property type="evidence" value="ECO:0007669"/>
    <property type="project" value="InterPro"/>
</dbReference>
<protein>
    <submittedName>
        <fullName evidence="2">Divalent-cation tolerance protein CutA</fullName>
    </submittedName>
</protein>
<name>A0A7X6DIA7_9BURK</name>
<reference evidence="2 3" key="1">
    <citation type="journal article" date="2020" name="Nature">
        <title>Bacterial chemolithoautotrophy via manganese oxidation.</title>
        <authorList>
            <person name="Yu H."/>
            <person name="Leadbetter J.R."/>
        </authorList>
    </citation>
    <scope>NUCLEOTIDE SEQUENCE [LARGE SCALE GENOMIC DNA]</scope>
    <source>
        <strain evidence="2 3">RBP-1</strain>
    </source>
</reference>
<proteinExistence type="inferred from homology"/>
<dbReference type="PANTHER" id="PTHR23419:SF8">
    <property type="entry name" value="FI09726P"/>
    <property type="match status" value="1"/>
</dbReference>
<dbReference type="AlphaFoldDB" id="A0A7X6DIA7"/>